<dbReference type="CDD" id="cd08476">
    <property type="entry name" value="PBP2_CrgA_like_7"/>
    <property type="match status" value="1"/>
</dbReference>
<dbReference type="Gene3D" id="1.10.10.10">
    <property type="entry name" value="Winged helix-like DNA-binding domain superfamily/Winged helix DNA-binding domain"/>
    <property type="match status" value="1"/>
</dbReference>
<name>A0ABX0MR47_9BURK</name>
<evidence type="ECO:0000313" key="6">
    <source>
        <dbReference type="EMBL" id="NHZ64542.1"/>
    </source>
</evidence>
<evidence type="ECO:0000256" key="3">
    <source>
        <dbReference type="ARBA" id="ARBA00023125"/>
    </source>
</evidence>
<evidence type="ECO:0000256" key="1">
    <source>
        <dbReference type="ARBA" id="ARBA00009437"/>
    </source>
</evidence>
<dbReference type="Pfam" id="PF03466">
    <property type="entry name" value="LysR_substrate"/>
    <property type="match status" value="1"/>
</dbReference>
<organism evidence="6 7">
    <name type="scientific">Massilia genomosp. 1</name>
    <dbReference type="NCBI Taxonomy" id="2609280"/>
    <lineage>
        <taxon>Bacteria</taxon>
        <taxon>Pseudomonadati</taxon>
        <taxon>Pseudomonadota</taxon>
        <taxon>Betaproteobacteria</taxon>
        <taxon>Burkholderiales</taxon>
        <taxon>Oxalobacteraceae</taxon>
        <taxon>Telluria group</taxon>
        <taxon>Massilia</taxon>
    </lineage>
</organism>
<evidence type="ECO:0000259" key="5">
    <source>
        <dbReference type="PROSITE" id="PS50931"/>
    </source>
</evidence>
<keyword evidence="2" id="KW-0805">Transcription regulation</keyword>
<dbReference type="PANTHER" id="PTHR30537">
    <property type="entry name" value="HTH-TYPE TRANSCRIPTIONAL REGULATOR"/>
    <property type="match status" value="1"/>
</dbReference>
<dbReference type="Proteomes" id="UP000610594">
    <property type="component" value="Unassembled WGS sequence"/>
</dbReference>
<dbReference type="PANTHER" id="PTHR30537:SF72">
    <property type="entry name" value="LYSR FAMILY TRANSCRIPTIONAL REGULATOR"/>
    <property type="match status" value="1"/>
</dbReference>
<dbReference type="SUPFAM" id="SSF46785">
    <property type="entry name" value="Winged helix' DNA-binding domain"/>
    <property type="match status" value="1"/>
</dbReference>
<dbReference type="InterPro" id="IPR005119">
    <property type="entry name" value="LysR_subst-bd"/>
</dbReference>
<dbReference type="SUPFAM" id="SSF53850">
    <property type="entry name" value="Periplasmic binding protein-like II"/>
    <property type="match status" value="1"/>
</dbReference>
<keyword evidence="4" id="KW-0804">Transcription</keyword>
<dbReference type="EMBL" id="WHJF01000056">
    <property type="protein sequence ID" value="NHZ64542.1"/>
    <property type="molecule type" value="Genomic_DNA"/>
</dbReference>
<accession>A0ABX0MR47</accession>
<evidence type="ECO:0000256" key="2">
    <source>
        <dbReference type="ARBA" id="ARBA00023015"/>
    </source>
</evidence>
<dbReference type="Pfam" id="PF00126">
    <property type="entry name" value="HTH_1"/>
    <property type="match status" value="1"/>
</dbReference>
<reference evidence="6 7" key="1">
    <citation type="submission" date="2019-10" db="EMBL/GenBank/DDBJ databases">
        <title>Taxonomy of Antarctic Massilia spp.: description of Massilia rubra sp. nov., Massilia aquatica sp. nov., Massilia mucilaginosa sp. nov., Massilia frigida sp. nov. isolated from streams, lakes and regoliths.</title>
        <authorList>
            <person name="Holochova P."/>
            <person name="Sedlacek I."/>
            <person name="Kralova S."/>
            <person name="Maslanova I."/>
            <person name="Busse H.-J."/>
            <person name="Stankova E."/>
            <person name="Vrbovska V."/>
            <person name="Kovarovic V."/>
            <person name="Bartak M."/>
            <person name="Svec P."/>
            <person name="Pantucek R."/>
        </authorList>
    </citation>
    <scope>NUCLEOTIDE SEQUENCE [LARGE SCALE GENOMIC DNA]</scope>
    <source>
        <strain evidence="6 7">CCM 8694</strain>
    </source>
</reference>
<comment type="caution">
    <text evidence="6">The sequence shown here is derived from an EMBL/GenBank/DDBJ whole genome shotgun (WGS) entry which is preliminary data.</text>
</comment>
<evidence type="ECO:0000313" key="7">
    <source>
        <dbReference type="Proteomes" id="UP000610594"/>
    </source>
</evidence>
<dbReference type="InterPro" id="IPR036388">
    <property type="entry name" value="WH-like_DNA-bd_sf"/>
</dbReference>
<comment type="similarity">
    <text evidence="1">Belongs to the LysR transcriptional regulatory family.</text>
</comment>
<protein>
    <submittedName>
        <fullName evidence="6">LysR family transcriptional regulator</fullName>
    </submittedName>
</protein>
<dbReference type="InterPro" id="IPR000847">
    <property type="entry name" value="LysR_HTH_N"/>
</dbReference>
<gene>
    <name evidence="6" type="ORF">F1735_19930</name>
</gene>
<feature type="domain" description="HTH lysR-type" evidence="5">
    <location>
        <begin position="1"/>
        <end position="59"/>
    </location>
</feature>
<evidence type="ECO:0000256" key="4">
    <source>
        <dbReference type="ARBA" id="ARBA00023163"/>
    </source>
</evidence>
<dbReference type="InterPro" id="IPR036390">
    <property type="entry name" value="WH_DNA-bd_sf"/>
</dbReference>
<dbReference type="InterPro" id="IPR058163">
    <property type="entry name" value="LysR-type_TF_proteobact-type"/>
</dbReference>
<sequence length="298" mass="33134">MESLTGIISFVRTAETLSFVAAGRALGVSASAVGKNVAALEQALGVRLLHRSTRVVKLTVEGTLFYERCRRILDDLHDAKDMLSHAAQTPRGKLRASLPTIGYRFLMPFLPAFSLRYPDIEIELDFSDRLVDIIEKGFDVVIRSGELPDSRLISRQLGPFRFVLCAAPAYLAENGVPQSPEDLERHQCIRFRYPTTGKVEEWSLSRDGVKLDIGVPNRLICNNMEAVHAAVLSGYGIAYMPDFLAAEAIKHRTLLTLLDDFIVAGGQFWAVWPSSRHLSPRVRAFVDYLGEMMGPAED</sequence>
<dbReference type="Gene3D" id="3.40.190.290">
    <property type="match status" value="1"/>
</dbReference>
<dbReference type="PROSITE" id="PS50931">
    <property type="entry name" value="HTH_LYSR"/>
    <property type="match status" value="1"/>
</dbReference>
<proteinExistence type="inferred from homology"/>
<keyword evidence="7" id="KW-1185">Reference proteome</keyword>
<dbReference type="RefSeq" id="WP_167238573.1">
    <property type="nucleotide sequence ID" value="NZ_WHJF01000056.1"/>
</dbReference>
<keyword evidence="3" id="KW-0238">DNA-binding</keyword>